<gene>
    <name evidence="1" type="ORF">PSON_ATCC_30995.1.T1320184</name>
</gene>
<reference evidence="1" key="1">
    <citation type="submission" date="2021-01" db="EMBL/GenBank/DDBJ databases">
        <authorList>
            <consortium name="Genoscope - CEA"/>
            <person name="William W."/>
        </authorList>
    </citation>
    <scope>NUCLEOTIDE SEQUENCE</scope>
</reference>
<proteinExistence type="predicted"/>
<accession>A0A8S1R0D0</accession>
<comment type="caution">
    <text evidence="1">The sequence shown here is derived from an EMBL/GenBank/DDBJ whole genome shotgun (WGS) entry which is preliminary data.</text>
</comment>
<dbReference type="AlphaFoldDB" id="A0A8S1R0D0"/>
<dbReference type="Proteomes" id="UP000692954">
    <property type="component" value="Unassembled WGS sequence"/>
</dbReference>
<evidence type="ECO:0000313" key="1">
    <source>
        <dbReference type="EMBL" id="CAD8121531.1"/>
    </source>
</evidence>
<protein>
    <submittedName>
        <fullName evidence="1">Uncharacterized protein</fullName>
    </submittedName>
</protein>
<dbReference type="EMBL" id="CAJJDN010000132">
    <property type="protein sequence ID" value="CAD8121531.1"/>
    <property type="molecule type" value="Genomic_DNA"/>
</dbReference>
<evidence type="ECO:0000313" key="2">
    <source>
        <dbReference type="Proteomes" id="UP000692954"/>
    </source>
</evidence>
<keyword evidence="2" id="KW-1185">Reference proteome</keyword>
<sequence length="129" mass="14594">MLASSKPKGKIQQAAMIPLKISCPPQCVCGSIEVRGWYDETCGEPLFITQSGDIICQHHIGCKGQFIKDFRFQCQQAKESNTSYQFKRASQALMALAQGMLASEVNFIGIEQIQFNETLNRELFQRWNN</sequence>
<name>A0A8S1R0D0_9CILI</name>
<organism evidence="1 2">
    <name type="scientific">Paramecium sonneborni</name>
    <dbReference type="NCBI Taxonomy" id="65129"/>
    <lineage>
        <taxon>Eukaryota</taxon>
        <taxon>Sar</taxon>
        <taxon>Alveolata</taxon>
        <taxon>Ciliophora</taxon>
        <taxon>Intramacronucleata</taxon>
        <taxon>Oligohymenophorea</taxon>
        <taxon>Peniculida</taxon>
        <taxon>Parameciidae</taxon>
        <taxon>Paramecium</taxon>
    </lineage>
</organism>